<dbReference type="SUPFAM" id="SSF52540">
    <property type="entry name" value="P-loop containing nucleoside triphosphate hydrolases"/>
    <property type="match status" value="1"/>
</dbReference>
<dbReference type="Gene3D" id="3.40.50.300">
    <property type="entry name" value="P-loop containing nucleotide triphosphate hydrolases"/>
    <property type="match status" value="1"/>
</dbReference>
<dbReference type="EMBL" id="SEKV01000082">
    <property type="protein sequence ID" value="TFY64964.1"/>
    <property type="molecule type" value="Genomic_DNA"/>
</dbReference>
<dbReference type="PANTHER" id="PTHR14143">
    <property type="entry name" value="INTERFERON-INDUCIBLE GTPASE FAMILY MEMBER"/>
    <property type="match status" value="1"/>
</dbReference>
<name>A0A4Y9YRA1_9APHY</name>
<dbReference type="AlphaFoldDB" id="A0A4Y9YRA1"/>
<dbReference type="GO" id="GO:0005525">
    <property type="term" value="F:GTP binding"/>
    <property type="evidence" value="ECO:0007669"/>
    <property type="project" value="InterPro"/>
</dbReference>
<feature type="region of interest" description="Disordered" evidence="2">
    <location>
        <begin position="1"/>
        <end position="109"/>
    </location>
</feature>
<reference evidence="4 5" key="1">
    <citation type="submission" date="2019-01" db="EMBL/GenBank/DDBJ databases">
        <title>Genome sequencing of the rare red list fungi Fomitopsis rosea.</title>
        <authorList>
            <person name="Buettner E."/>
            <person name="Kellner H."/>
        </authorList>
    </citation>
    <scope>NUCLEOTIDE SEQUENCE [LARGE SCALE GENOMIC DNA]</scope>
    <source>
        <strain evidence="4 5">DSM 105464</strain>
    </source>
</reference>
<organism evidence="4 5">
    <name type="scientific">Rhodofomes roseus</name>
    <dbReference type="NCBI Taxonomy" id="34475"/>
    <lineage>
        <taxon>Eukaryota</taxon>
        <taxon>Fungi</taxon>
        <taxon>Dikarya</taxon>
        <taxon>Basidiomycota</taxon>
        <taxon>Agaricomycotina</taxon>
        <taxon>Agaricomycetes</taxon>
        <taxon>Polyporales</taxon>
        <taxon>Rhodofomes</taxon>
    </lineage>
</organism>
<gene>
    <name evidence="4" type="ORF">EVJ58_g2286</name>
</gene>
<evidence type="ECO:0000313" key="5">
    <source>
        <dbReference type="Proteomes" id="UP000298390"/>
    </source>
</evidence>
<dbReference type="PANTHER" id="PTHR14143:SF1">
    <property type="entry name" value="IRG-TYPE G DOMAIN-CONTAINING PROTEIN"/>
    <property type="match status" value="1"/>
</dbReference>
<comment type="similarity">
    <text evidence="1">Belongs to the TRAFAC class dynamin-like GTPase superfamily. IRG family.</text>
</comment>
<evidence type="ECO:0000313" key="4">
    <source>
        <dbReference type="EMBL" id="TFY64964.1"/>
    </source>
</evidence>
<proteinExistence type="inferred from homology"/>
<feature type="domain" description="IRG-type G" evidence="3">
    <location>
        <begin position="189"/>
        <end position="370"/>
    </location>
</feature>
<feature type="compositionally biased region" description="Basic and acidic residues" evidence="2">
    <location>
        <begin position="8"/>
        <end position="109"/>
    </location>
</feature>
<feature type="region of interest" description="Disordered" evidence="2">
    <location>
        <begin position="122"/>
        <end position="164"/>
    </location>
</feature>
<evidence type="ECO:0000259" key="3">
    <source>
        <dbReference type="PROSITE" id="PS51716"/>
    </source>
</evidence>
<dbReference type="Proteomes" id="UP000298390">
    <property type="component" value="Unassembled WGS sequence"/>
</dbReference>
<dbReference type="GO" id="GO:0016020">
    <property type="term" value="C:membrane"/>
    <property type="evidence" value="ECO:0007669"/>
    <property type="project" value="InterPro"/>
</dbReference>
<feature type="compositionally biased region" description="Basic and acidic residues" evidence="2">
    <location>
        <begin position="122"/>
        <end position="162"/>
    </location>
</feature>
<dbReference type="PROSITE" id="PS51716">
    <property type="entry name" value="G_IRG"/>
    <property type="match status" value="1"/>
</dbReference>
<comment type="caution">
    <text evidence="4">The sequence shown here is derived from an EMBL/GenBank/DDBJ whole genome shotgun (WGS) entry which is preliminary data.</text>
</comment>
<dbReference type="STRING" id="34475.A0A4Y9YRA1"/>
<protein>
    <recommendedName>
        <fullName evidence="3">IRG-type G domain-containing protein</fullName>
    </recommendedName>
</protein>
<dbReference type="InterPro" id="IPR030385">
    <property type="entry name" value="G_IRG_dom"/>
</dbReference>
<dbReference type="InterPro" id="IPR007743">
    <property type="entry name" value="Immunity-related_GTPase-like"/>
</dbReference>
<evidence type="ECO:0000256" key="1">
    <source>
        <dbReference type="ARBA" id="ARBA00005429"/>
    </source>
</evidence>
<sequence>MGGSHSHPNHDWEHQQWLRQEQERAEERRRQAEEQARQAEEARRRAEKEARRAEEQRRQAEEQRRRAEEEARWREAERIRAEEERRRAEEQARRAEEERRRVEEERRRAEEAARLAEEARRRAEEERQRRQHEQEEAERARQAAERAAAEARAQQEEAERQLRAGAQPVVVPTLQQIREAKQRLQYQEGYVHIAVAGIAGSGKSSLINALRGIRNGEAGSAETGIVETTSVIARYPDPNPNKRVVWYDVPGAGTLSIPDWEYFTNQGLYVFDCILVLFDARFTETDVAILRNCARFRIPAYVVRSKARQHIRNLAQDIEGEDDDSEDEAGLTSGAVARAREKYVRESRESVARNLELAELPQQRVYLVDKQTLILLSQGQHTGDTIDESDLLGVLAQEAQRVPGHWQ</sequence>
<dbReference type="Pfam" id="PF05049">
    <property type="entry name" value="IIGP"/>
    <property type="match status" value="1"/>
</dbReference>
<dbReference type="InterPro" id="IPR027417">
    <property type="entry name" value="P-loop_NTPase"/>
</dbReference>
<accession>A0A4Y9YRA1</accession>
<evidence type="ECO:0000256" key="2">
    <source>
        <dbReference type="SAM" id="MobiDB-lite"/>
    </source>
</evidence>